<gene>
    <name evidence="1" type="ORF">ARALYDRAFT_917479</name>
</gene>
<keyword evidence="2" id="KW-1185">Reference proteome</keyword>
<protein>
    <submittedName>
        <fullName evidence="1">Predicted protein</fullName>
    </submittedName>
</protein>
<sequence length="53" mass="5913">MSVLYVPAIFYTSAAAQKNPRSASFLASGVIGGHRRDRERAPRCSVMRLTLFR</sequence>
<dbReference type="HOGENOM" id="CLU_3071440_0_0_1"/>
<reference evidence="2" key="1">
    <citation type="journal article" date="2011" name="Nat. Genet.">
        <title>The Arabidopsis lyrata genome sequence and the basis of rapid genome size change.</title>
        <authorList>
            <person name="Hu T.T."/>
            <person name="Pattyn P."/>
            <person name="Bakker E.G."/>
            <person name="Cao J."/>
            <person name="Cheng J.-F."/>
            <person name="Clark R.M."/>
            <person name="Fahlgren N."/>
            <person name="Fawcett J.A."/>
            <person name="Grimwood J."/>
            <person name="Gundlach H."/>
            <person name="Haberer G."/>
            <person name="Hollister J.D."/>
            <person name="Ossowski S."/>
            <person name="Ottilar R.P."/>
            <person name="Salamov A.A."/>
            <person name="Schneeberger K."/>
            <person name="Spannagl M."/>
            <person name="Wang X."/>
            <person name="Yang L."/>
            <person name="Nasrallah M.E."/>
            <person name="Bergelson J."/>
            <person name="Carrington J.C."/>
            <person name="Gaut B.S."/>
            <person name="Schmutz J."/>
            <person name="Mayer K.F.X."/>
            <person name="Van de Peer Y."/>
            <person name="Grigoriev I.V."/>
            <person name="Nordborg M."/>
            <person name="Weigel D."/>
            <person name="Guo Y.-L."/>
        </authorList>
    </citation>
    <scope>NUCLEOTIDE SEQUENCE [LARGE SCALE GENOMIC DNA]</scope>
    <source>
        <strain evidence="2">cv. MN47</strain>
    </source>
</reference>
<dbReference type="EMBL" id="GL348720">
    <property type="protein sequence ID" value="EFH41760.1"/>
    <property type="molecule type" value="Genomic_DNA"/>
</dbReference>
<evidence type="ECO:0000313" key="1">
    <source>
        <dbReference type="EMBL" id="EFH41760.1"/>
    </source>
</evidence>
<dbReference type="AlphaFoldDB" id="D7MS16"/>
<accession>D7MS16</accession>
<dbReference type="Gramene" id="scaffold_800879.1">
    <property type="protein sequence ID" value="scaffold_800879.1"/>
    <property type="gene ID" value="scaffold_800879.1"/>
</dbReference>
<name>D7MS16_ARALL</name>
<organism evidence="2">
    <name type="scientific">Arabidopsis lyrata subsp. lyrata</name>
    <name type="common">Lyre-leaved rock-cress</name>
    <dbReference type="NCBI Taxonomy" id="81972"/>
    <lineage>
        <taxon>Eukaryota</taxon>
        <taxon>Viridiplantae</taxon>
        <taxon>Streptophyta</taxon>
        <taxon>Embryophyta</taxon>
        <taxon>Tracheophyta</taxon>
        <taxon>Spermatophyta</taxon>
        <taxon>Magnoliopsida</taxon>
        <taxon>eudicotyledons</taxon>
        <taxon>Gunneridae</taxon>
        <taxon>Pentapetalae</taxon>
        <taxon>rosids</taxon>
        <taxon>malvids</taxon>
        <taxon>Brassicales</taxon>
        <taxon>Brassicaceae</taxon>
        <taxon>Camelineae</taxon>
        <taxon>Arabidopsis</taxon>
    </lineage>
</organism>
<proteinExistence type="predicted"/>
<evidence type="ECO:0000313" key="2">
    <source>
        <dbReference type="Proteomes" id="UP000008694"/>
    </source>
</evidence>
<dbReference type="Proteomes" id="UP000008694">
    <property type="component" value="Unassembled WGS sequence"/>
</dbReference>